<feature type="region of interest" description="Disordered" evidence="2">
    <location>
        <begin position="1"/>
        <end position="34"/>
    </location>
</feature>
<dbReference type="SUPFAM" id="SSF57756">
    <property type="entry name" value="Retrovirus zinc finger-like domains"/>
    <property type="match status" value="1"/>
</dbReference>
<feature type="compositionally biased region" description="Basic and acidic residues" evidence="2">
    <location>
        <begin position="217"/>
        <end position="227"/>
    </location>
</feature>
<proteinExistence type="predicted"/>
<protein>
    <recommendedName>
        <fullName evidence="3">CCHC-type domain-containing protein</fullName>
    </recommendedName>
</protein>
<dbReference type="InterPro" id="IPR021109">
    <property type="entry name" value="Peptidase_aspartic_dom_sf"/>
</dbReference>
<dbReference type="PANTHER" id="PTHR45823:SF1">
    <property type="entry name" value="T-SNARE COILED-COIL HOMOLOGY DOMAIN-CONTAINING PROTEIN"/>
    <property type="match status" value="1"/>
</dbReference>
<feature type="domain" description="CCHC-type" evidence="3">
    <location>
        <begin position="282"/>
        <end position="298"/>
    </location>
</feature>
<comment type="caution">
    <text evidence="4">The sequence shown here is derived from an EMBL/GenBank/DDBJ whole genome shotgun (WGS) entry which is preliminary data.</text>
</comment>
<accession>A0AA47LZ25</accession>
<dbReference type="PROSITE" id="PS50158">
    <property type="entry name" value="ZF_CCHC"/>
    <property type="match status" value="1"/>
</dbReference>
<evidence type="ECO:0000259" key="3">
    <source>
        <dbReference type="PROSITE" id="PS50158"/>
    </source>
</evidence>
<keyword evidence="5" id="KW-1185">Reference proteome</keyword>
<name>A0AA47LZ25_MERPO</name>
<evidence type="ECO:0000313" key="4">
    <source>
        <dbReference type="EMBL" id="KAK0130618.1"/>
    </source>
</evidence>
<dbReference type="EMBL" id="JAOPHQ010006687">
    <property type="protein sequence ID" value="KAK0130618.1"/>
    <property type="molecule type" value="Genomic_DNA"/>
</dbReference>
<dbReference type="SUPFAM" id="SSF50630">
    <property type="entry name" value="Acid proteases"/>
    <property type="match status" value="1"/>
</dbReference>
<dbReference type="SMART" id="SM00343">
    <property type="entry name" value="ZnF_C2HC"/>
    <property type="match status" value="1"/>
</dbReference>
<dbReference type="GO" id="GO:0006508">
    <property type="term" value="P:proteolysis"/>
    <property type="evidence" value="ECO:0007669"/>
    <property type="project" value="InterPro"/>
</dbReference>
<dbReference type="Gene3D" id="2.40.70.10">
    <property type="entry name" value="Acid Proteases"/>
    <property type="match status" value="1"/>
</dbReference>
<organism evidence="4 5">
    <name type="scientific">Merluccius polli</name>
    <name type="common">Benguela hake</name>
    <name type="synonym">Merluccius cadenati</name>
    <dbReference type="NCBI Taxonomy" id="89951"/>
    <lineage>
        <taxon>Eukaryota</taxon>
        <taxon>Metazoa</taxon>
        <taxon>Chordata</taxon>
        <taxon>Craniata</taxon>
        <taxon>Vertebrata</taxon>
        <taxon>Euteleostomi</taxon>
        <taxon>Actinopterygii</taxon>
        <taxon>Neopterygii</taxon>
        <taxon>Teleostei</taxon>
        <taxon>Neoteleostei</taxon>
        <taxon>Acanthomorphata</taxon>
        <taxon>Zeiogadaria</taxon>
        <taxon>Gadariae</taxon>
        <taxon>Gadiformes</taxon>
        <taxon>Gadoidei</taxon>
        <taxon>Merlucciidae</taxon>
        <taxon>Merluccius</taxon>
    </lineage>
</organism>
<feature type="region of interest" description="Disordered" evidence="2">
    <location>
        <begin position="217"/>
        <end position="283"/>
    </location>
</feature>
<dbReference type="GO" id="GO:0003676">
    <property type="term" value="F:nucleic acid binding"/>
    <property type="evidence" value="ECO:0007669"/>
    <property type="project" value="InterPro"/>
</dbReference>
<dbReference type="Pfam" id="PF00098">
    <property type="entry name" value="zf-CCHC"/>
    <property type="match status" value="1"/>
</dbReference>
<dbReference type="GO" id="GO:0004190">
    <property type="term" value="F:aspartic-type endopeptidase activity"/>
    <property type="evidence" value="ECO:0007669"/>
    <property type="project" value="InterPro"/>
</dbReference>
<dbReference type="InterPro" id="IPR001878">
    <property type="entry name" value="Znf_CCHC"/>
</dbReference>
<keyword evidence="1" id="KW-0863">Zinc-finger</keyword>
<reference evidence="4" key="1">
    <citation type="journal article" date="2023" name="Front. Mar. Sci.">
        <title>A new Merluccius polli reference genome to investigate the effects of global change in West African waters.</title>
        <authorList>
            <person name="Mateo J.L."/>
            <person name="Blanco-Fernandez C."/>
            <person name="Garcia-Vazquez E."/>
            <person name="Machado-Schiaffino G."/>
        </authorList>
    </citation>
    <scope>NUCLEOTIDE SEQUENCE</scope>
    <source>
        <strain evidence="4">C29</strain>
        <tissue evidence="4">Fin</tissue>
    </source>
</reference>
<evidence type="ECO:0000313" key="5">
    <source>
        <dbReference type="Proteomes" id="UP001174136"/>
    </source>
</evidence>
<evidence type="ECO:0000256" key="1">
    <source>
        <dbReference type="PROSITE-ProRule" id="PRU00047"/>
    </source>
</evidence>
<dbReference type="GO" id="GO:0008270">
    <property type="term" value="F:zinc ion binding"/>
    <property type="evidence" value="ECO:0007669"/>
    <property type="project" value="UniProtKB-KW"/>
</dbReference>
<sequence>MEKRTFPEWGLPMATRPKEEETEAWPGVAAPGVSPVATGATGAQHPPVADGGIARLAGVHRPQGARLPKYSGATPLEPYLAQFRIAALQYGWDGDESATQLALALEGSAVQVLMDLGPAAQRDLQALTRALDLRFGQRVAADHSRELLAGRRRQEGERLGAYAADVLLHAQRGYPAYPAAVREDLALHAFLRGLAPPRLGQHVRLTRPPTLGAALDEAERAEQELSDHPSLQPPGASRPRVRQAALCEPEEDGEEVCQAWTPTKRPRQRPPPPDRRASGGDRRCFRCGEPGHLARDCPAPAPRPRPLRPAGNCGGVAQPARARGLYLHCKLDGRPCQALVDTGSTISLVRPGVLPGTTGALSGGWTATSGRLTTVTGQEAGMRGRKQLVVQVGDQELVHGFWLADIRDPCIIGLDLLIRWGVRVDVAGAAITIGAETVALQVLNLPQTFLSMPESDLDELVTELVAGNDMLGSESVRAALHARGLRVQQRRV</sequence>
<dbReference type="PANTHER" id="PTHR45823">
    <property type="entry name" value="T-SNARE COILED-COIL HOMOLOGY DOMAIN-CONTAINING PROTEIN"/>
    <property type="match status" value="1"/>
</dbReference>
<dbReference type="AlphaFoldDB" id="A0AA47LZ25"/>
<evidence type="ECO:0000256" key="2">
    <source>
        <dbReference type="SAM" id="MobiDB-lite"/>
    </source>
</evidence>
<gene>
    <name evidence="4" type="ORF">N1851_034899</name>
</gene>
<dbReference type="Gene3D" id="4.10.60.10">
    <property type="entry name" value="Zinc finger, CCHC-type"/>
    <property type="match status" value="1"/>
</dbReference>
<dbReference type="PROSITE" id="PS00141">
    <property type="entry name" value="ASP_PROTEASE"/>
    <property type="match status" value="1"/>
</dbReference>
<dbReference type="InterPro" id="IPR001969">
    <property type="entry name" value="Aspartic_peptidase_AS"/>
</dbReference>
<feature type="compositionally biased region" description="Basic and acidic residues" evidence="2">
    <location>
        <begin position="272"/>
        <end position="283"/>
    </location>
</feature>
<dbReference type="Proteomes" id="UP001174136">
    <property type="component" value="Unassembled WGS sequence"/>
</dbReference>
<keyword evidence="1" id="KW-0479">Metal-binding</keyword>
<keyword evidence="1" id="KW-0862">Zinc</keyword>
<dbReference type="InterPro" id="IPR036875">
    <property type="entry name" value="Znf_CCHC_sf"/>
</dbReference>